<comment type="caution">
    <text evidence="2">The sequence shown here is derived from an EMBL/GenBank/DDBJ whole genome shotgun (WGS) entry which is preliminary data.</text>
</comment>
<keyword evidence="1" id="KW-1133">Transmembrane helix</keyword>
<accession>A0ABD5VHX5</accession>
<dbReference type="Proteomes" id="UP001596395">
    <property type="component" value="Unassembled WGS sequence"/>
</dbReference>
<feature type="transmembrane region" description="Helical" evidence="1">
    <location>
        <begin position="15"/>
        <end position="39"/>
    </location>
</feature>
<gene>
    <name evidence="2" type="ORF">ACFQGB_19915</name>
</gene>
<dbReference type="RefSeq" id="WP_336352072.1">
    <property type="nucleotide sequence ID" value="NZ_JAZAQL010000005.1"/>
</dbReference>
<reference evidence="2 3" key="1">
    <citation type="journal article" date="2019" name="Int. J. Syst. Evol. Microbiol.">
        <title>The Global Catalogue of Microorganisms (GCM) 10K type strain sequencing project: providing services to taxonomists for standard genome sequencing and annotation.</title>
        <authorList>
            <consortium name="The Broad Institute Genomics Platform"/>
            <consortium name="The Broad Institute Genome Sequencing Center for Infectious Disease"/>
            <person name="Wu L."/>
            <person name="Ma J."/>
        </authorList>
    </citation>
    <scope>NUCLEOTIDE SEQUENCE [LARGE SCALE GENOMIC DNA]</scope>
    <source>
        <strain evidence="2 3">GX26</strain>
    </source>
</reference>
<keyword evidence="1" id="KW-0472">Membrane</keyword>
<dbReference type="Pfam" id="PF23922">
    <property type="entry name" value="DUF7261"/>
    <property type="match status" value="1"/>
</dbReference>
<organism evidence="2 3">
    <name type="scientific">Halorubellus litoreus</name>
    <dbReference type="NCBI Taxonomy" id="755308"/>
    <lineage>
        <taxon>Archaea</taxon>
        <taxon>Methanobacteriati</taxon>
        <taxon>Methanobacteriota</taxon>
        <taxon>Stenosarchaea group</taxon>
        <taxon>Halobacteria</taxon>
        <taxon>Halobacteriales</taxon>
        <taxon>Halorubellaceae</taxon>
        <taxon>Halorubellus</taxon>
    </lineage>
</organism>
<evidence type="ECO:0008006" key="4">
    <source>
        <dbReference type="Google" id="ProtNLM"/>
    </source>
</evidence>
<name>A0ABD5VHX5_9EURY</name>
<evidence type="ECO:0000313" key="2">
    <source>
        <dbReference type="EMBL" id="MFC6955135.1"/>
    </source>
</evidence>
<dbReference type="AlphaFoldDB" id="A0ABD5VHX5"/>
<dbReference type="EMBL" id="JBHSXN010000005">
    <property type="protein sequence ID" value="MFC6955135.1"/>
    <property type="molecule type" value="Genomic_DNA"/>
</dbReference>
<evidence type="ECO:0000256" key="1">
    <source>
        <dbReference type="SAM" id="Phobius"/>
    </source>
</evidence>
<evidence type="ECO:0000313" key="3">
    <source>
        <dbReference type="Proteomes" id="UP001596395"/>
    </source>
</evidence>
<sequence>MVGVAFDERSDRAQLILVGAVAIAFIVLGLAVVFNTVLYTENVASTGAASAPRDAQLLNDEVEVSVKRLAERVNAKGAFGNPVDQTEAYDGITANVSTYSDGLTKVAGAASPAVASVRVSSSSADVTYGARIQDKGGSDFTAPGGAPNWTLMQPPGGDAIVRDFDMTVERSSLTAGGQDAFRVMWSPPSSNENHVVWIYEKSSTSEVAIRTVNDSPQPYRDFSGTECVLPGSDSASTVTFNFSDGNVQGYDACDGQLGPWEAIDNGTARNVTFIRGDSVQGSYSLTMNDEPELNPTLQFQDASLGAGEPFVTWDAWEFEIEVRYDSGQATFTEEYYVEVYNRSR</sequence>
<proteinExistence type="predicted"/>
<protein>
    <recommendedName>
        <fullName evidence="4">Flagellin N-terminal-like domain-containing protein</fullName>
    </recommendedName>
</protein>
<keyword evidence="3" id="KW-1185">Reference proteome</keyword>
<keyword evidence="1" id="KW-0812">Transmembrane</keyword>
<dbReference type="InterPro" id="IPR055685">
    <property type="entry name" value="DUF7261"/>
</dbReference>